<keyword evidence="1" id="KW-0812">Transmembrane</keyword>
<evidence type="ECO:0000256" key="1">
    <source>
        <dbReference type="SAM" id="Phobius"/>
    </source>
</evidence>
<dbReference type="Proteomes" id="UP000196232">
    <property type="component" value="Unassembled WGS sequence"/>
</dbReference>
<proteinExistence type="predicted"/>
<dbReference type="EMBL" id="MYFM01000002">
    <property type="protein sequence ID" value="OVE98607.1"/>
    <property type="molecule type" value="Genomic_DNA"/>
</dbReference>
<reference evidence="2 3" key="1">
    <citation type="submission" date="2017-03" db="EMBL/GenBank/DDBJ databases">
        <title>Genome sequence of Lactobacillus bobalius KACC 16343.</title>
        <authorList>
            <person name="Chun J."/>
        </authorList>
    </citation>
    <scope>NUCLEOTIDE SEQUENCE [LARGE SCALE GENOMIC DNA]</scope>
    <source>
        <strain evidence="2 3">KACC 16343</strain>
    </source>
</reference>
<keyword evidence="1" id="KW-0472">Membrane</keyword>
<comment type="caution">
    <text evidence="2">The sequence shown here is derived from an EMBL/GenBank/DDBJ whole genome shotgun (WGS) entry which is preliminary data.</text>
</comment>
<feature type="transmembrane region" description="Helical" evidence="1">
    <location>
        <begin position="16"/>
        <end position="32"/>
    </location>
</feature>
<keyword evidence="1" id="KW-1133">Transmembrane helix</keyword>
<evidence type="ECO:0000313" key="2">
    <source>
        <dbReference type="EMBL" id="OVE98607.1"/>
    </source>
</evidence>
<accession>A0A202FDR9</accession>
<name>A0A202FDR9_9LACO</name>
<protein>
    <submittedName>
        <fullName evidence="2">Uncharacterized protein</fullName>
    </submittedName>
</protein>
<gene>
    <name evidence="2" type="ORF">LKACC16343_00763</name>
</gene>
<sequence length="33" mass="3853">MDKNGLRKIHDDKKKVSMLAVFGIFLTFILLIF</sequence>
<evidence type="ECO:0000313" key="3">
    <source>
        <dbReference type="Proteomes" id="UP000196232"/>
    </source>
</evidence>
<organism evidence="2 3">
    <name type="scientific">Companilactobacillus bobalius</name>
    <dbReference type="NCBI Taxonomy" id="2801451"/>
    <lineage>
        <taxon>Bacteria</taxon>
        <taxon>Bacillati</taxon>
        <taxon>Bacillota</taxon>
        <taxon>Bacilli</taxon>
        <taxon>Lactobacillales</taxon>
        <taxon>Lactobacillaceae</taxon>
        <taxon>Companilactobacillus</taxon>
    </lineage>
</organism>
<dbReference type="AlphaFoldDB" id="A0A202FDR9"/>